<accession>A0AAD6ZQI0</accession>
<evidence type="ECO:0000313" key="1">
    <source>
        <dbReference type="EMBL" id="KAJ7334306.1"/>
    </source>
</evidence>
<feature type="non-terminal residue" evidence="1">
    <location>
        <position position="1"/>
    </location>
</feature>
<organism evidence="1 2">
    <name type="scientific">Mycena albidolilacea</name>
    <dbReference type="NCBI Taxonomy" id="1033008"/>
    <lineage>
        <taxon>Eukaryota</taxon>
        <taxon>Fungi</taxon>
        <taxon>Dikarya</taxon>
        <taxon>Basidiomycota</taxon>
        <taxon>Agaricomycotina</taxon>
        <taxon>Agaricomycetes</taxon>
        <taxon>Agaricomycetidae</taxon>
        <taxon>Agaricales</taxon>
        <taxon>Marasmiineae</taxon>
        <taxon>Mycenaceae</taxon>
        <taxon>Mycena</taxon>
    </lineage>
</organism>
<dbReference type="Proteomes" id="UP001218218">
    <property type="component" value="Unassembled WGS sequence"/>
</dbReference>
<proteinExistence type="predicted"/>
<evidence type="ECO:0000313" key="2">
    <source>
        <dbReference type="Proteomes" id="UP001218218"/>
    </source>
</evidence>
<dbReference type="EMBL" id="JARIHO010000033">
    <property type="protein sequence ID" value="KAJ7334306.1"/>
    <property type="molecule type" value="Genomic_DNA"/>
</dbReference>
<sequence>VVLYTIALAHDLQAECIKGNCVTPRFTSTALDEFRSGGKIAEQAAKILAQW</sequence>
<name>A0AAD6ZQI0_9AGAR</name>
<gene>
    <name evidence="1" type="ORF">DFH08DRAFT_707571</name>
</gene>
<comment type="caution">
    <text evidence="1">The sequence shown here is derived from an EMBL/GenBank/DDBJ whole genome shotgun (WGS) entry which is preliminary data.</text>
</comment>
<reference evidence="1" key="1">
    <citation type="submission" date="2023-03" db="EMBL/GenBank/DDBJ databases">
        <title>Massive genome expansion in bonnet fungi (Mycena s.s.) driven by repeated elements and novel gene families across ecological guilds.</title>
        <authorList>
            <consortium name="Lawrence Berkeley National Laboratory"/>
            <person name="Harder C.B."/>
            <person name="Miyauchi S."/>
            <person name="Viragh M."/>
            <person name="Kuo A."/>
            <person name="Thoen E."/>
            <person name="Andreopoulos B."/>
            <person name="Lu D."/>
            <person name="Skrede I."/>
            <person name="Drula E."/>
            <person name="Henrissat B."/>
            <person name="Morin E."/>
            <person name="Kohler A."/>
            <person name="Barry K."/>
            <person name="LaButti K."/>
            <person name="Morin E."/>
            <person name="Salamov A."/>
            <person name="Lipzen A."/>
            <person name="Mereny Z."/>
            <person name="Hegedus B."/>
            <person name="Baldrian P."/>
            <person name="Stursova M."/>
            <person name="Weitz H."/>
            <person name="Taylor A."/>
            <person name="Grigoriev I.V."/>
            <person name="Nagy L.G."/>
            <person name="Martin F."/>
            <person name="Kauserud H."/>
        </authorList>
    </citation>
    <scope>NUCLEOTIDE SEQUENCE</scope>
    <source>
        <strain evidence="1">CBHHK002</strain>
    </source>
</reference>
<dbReference type="AlphaFoldDB" id="A0AAD6ZQI0"/>
<protein>
    <submittedName>
        <fullName evidence="1">Uncharacterized protein</fullName>
    </submittedName>
</protein>
<keyword evidence="2" id="KW-1185">Reference proteome</keyword>